<evidence type="ECO:0008006" key="11">
    <source>
        <dbReference type="Google" id="ProtNLM"/>
    </source>
</evidence>
<evidence type="ECO:0000313" key="10">
    <source>
        <dbReference type="Proteomes" id="UP001500506"/>
    </source>
</evidence>
<dbReference type="Proteomes" id="UP001500506">
    <property type="component" value="Unassembled WGS sequence"/>
</dbReference>
<keyword evidence="10" id="KW-1185">Reference proteome</keyword>
<evidence type="ECO:0000256" key="4">
    <source>
        <dbReference type="ARBA" id="ARBA00022746"/>
    </source>
</evidence>
<feature type="transmembrane region" description="Helical" evidence="8">
    <location>
        <begin position="6"/>
        <end position="23"/>
    </location>
</feature>
<comment type="caution">
    <text evidence="9">The sequence shown here is derived from an EMBL/GenBank/DDBJ whole genome shotgun (WGS) entry which is preliminary data.</text>
</comment>
<comment type="pathway">
    <text evidence="2">Carotenoid biosynthesis.</text>
</comment>
<keyword evidence="6 8" id="KW-0472">Membrane</keyword>
<feature type="transmembrane region" description="Helical" evidence="8">
    <location>
        <begin position="35"/>
        <end position="60"/>
    </location>
</feature>
<evidence type="ECO:0000256" key="6">
    <source>
        <dbReference type="ARBA" id="ARBA00023136"/>
    </source>
</evidence>
<feature type="transmembrane region" description="Helical" evidence="8">
    <location>
        <begin position="80"/>
        <end position="102"/>
    </location>
</feature>
<keyword evidence="5 8" id="KW-1133">Transmembrane helix</keyword>
<organism evidence="9 10">
    <name type="scientific">Agromyces humatus</name>
    <dbReference type="NCBI Taxonomy" id="279573"/>
    <lineage>
        <taxon>Bacteria</taxon>
        <taxon>Bacillati</taxon>
        <taxon>Actinomycetota</taxon>
        <taxon>Actinomycetes</taxon>
        <taxon>Micrococcales</taxon>
        <taxon>Microbacteriaceae</taxon>
        <taxon>Agromyces</taxon>
    </lineage>
</organism>
<comment type="subcellular location">
    <subcellularLocation>
        <location evidence="1">Membrane</location>
        <topology evidence="1">Multi-pass membrane protein</topology>
    </subcellularLocation>
</comment>
<keyword evidence="7" id="KW-0413">Isomerase</keyword>
<evidence type="ECO:0000313" key="9">
    <source>
        <dbReference type="EMBL" id="GAA1764764.1"/>
    </source>
</evidence>
<accession>A0ABN2KS86</accession>
<evidence type="ECO:0000256" key="8">
    <source>
        <dbReference type="SAM" id="Phobius"/>
    </source>
</evidence>
<keyword evidence="4" id="KW-0125">Carotenoid biosynthesis</keyword>
<evidence type="ECO:0000256" key="2">
    <source>
        <dbReference type="ARBA" id="ARBA00004829"/>
    </source>
</evidence>
<name>A0ABN2KS86_9MICO</name>
<protein>
    <recommendedName>
        <fullName evidence="11">Lycopene cyclase domain-containing protein</fullName>
    </recommendedName>
</protein>
<sequence length="109" mass="12098">MTYLYLGLLLAAIACMVLLDLRFRLVFWSAGLRAGIVLAAGVAFFLIWDLLGIGLGIFFRAENSVSTGILLAPELPLEELVFLTFLCYLTLVLYTGTLRVVAARKVERR</sequence>
<dbReference type="NCBIfam" id="TIGR03462">
    <property type="entry name" value="CarR_dom_SF"/>
    <property type="match status" value="1"/>
</dbReference>
<gene>
    <name evidence="9" type="ORF">GCM10009747_25840</name>
</gene>
<evidence type="ECO:0000256" key="7">
    <source>
        <dbReference type="ARBA" id="ARBA00023235"/>
    </source>
</evidence>
<reference evidence="9 10" key="1">
    <citation type="journal article" date="2019" name="Int. J. Syst. Evol. Microbiol.">
        <title>The Global Catalogue of Microorganisms (GCM) 10K type strain sequencing project: providing services to taxonomists for standard genome sequencing and annotation.</title>
        <authorList>
            <consortium name="The Broad Institute Genomics Platform"/>
            <consortium name="The Broad Institute Genome Sequencing Center for Infectious Disease"/>
            <person name="Wu L."/>
            <person name="Ma J."/>
        </authorList>
    </citation>
    <scope>NUCLEOTIDE SEQUENCE [LARGE SCALE GENOMIC DNA]</scope>
    <source>
        <strain evidence="9 10">JCM 14319</strain>
    </source>
</reference>
<dbReference type="EMBL" id="BAAANH010000005">
    <property type="protein sequence ID" value="GAA1764764.1"/>
    <property type="molecule type" value="Genomic_DNA"/>
</dbReference>
<proteinExistence type="predicted"/>
<dbReference type="InterPro" id="IPR017825">
    <property type="entry name" value="Lycopene_cyclase_dom"/>
</dbReference>
<evidence type="ECO:0000256" key="3">
    <source>
        <dbReference type="ARBA" id="ARBA00022692"/>
    </source>
</evidence>
<dbReference type="RefSeq" id="WP_232498758.1">
    <property type="nucleotide sequence ID" value="NZ_BAAANH010000005.1"/>
</dbReference>
<evidence type="ECO:0000256" key="1">
    <source>
        <dbReference type="ARBA" id="ARBA00004141"/>
    </source>
</evidence>
<keyword evidence="3 8" id="KW-0812">Transmembrane</keyword>
<evidence type="ECO:0000256" key="5">
    <source>
        <dbReference type="ARBA" id="ARBA00022989"/>
    </source>
</evidence>